<dbReference type="Proteomes" id="UP000050794">
    <property type="component" value="Unassembled WGS sequence"/>
</dbReference>
<dbReference type="SMART" id="SM00404">
    <property type="entry name" value="PTPc_motif"/>
    <property type="match status" value="1"/>
</dbReference>
<dbReference type="PANTHER" id="PTHR46163:SF5">
    <property type="entry name" value="TYROSINE-PROTEIN PHOSPHATASE"/>
    <property type="match status" value="1"/>
</dbReference>
<dbReference type="Gene3D" id="3.90.190.10">
    <property type="entry name" value="Protein tyrosine phosphatase superfamily"/>
    <property type="match status" value="1"/>
</dbReference>
<dbReference type="GO" id="GO:0004725">
    <property type="term" value="F:protein tyrosine phosphatase activity"/>
    <property type="evidence" value="ECO:0007669"/>
    <property type="project" value="InterPro"/>
</dbReference>
<name>A0A183UK58_TOXCA</name>
<organism evidence="4 5">
    <name type="scientific">Toxocara canis</name>
    <name type="common">Canine roundworm</name>
    <dbReference type="NCBI Taxonomy" id="6265"/>
    <lineage>
        <taxon>Eukaryota</taxon>
        <taxon>Metazoa</taxon>
        <taxon>Ecdysozoa</taxon>
        <taxon>Nematoda</taxon>
        <taxon>Chromadorea</taxon>
        <taxon>Rhabditida</taxon>
        <taxon>Spirurina</taxon>
        <taxon>Ascaridomorpha</taxon>
        <taxon>Ascaridoidea</taxon>
        <taxon>Toxocaridae</taxon>
        <taxon>Toxocara</taxon>
    </lineage>
</organism>
<dbReference type="WBParaSite" id="TCNE_0000887801-mRNA-1">
    <property type="protein sequence ID" value="TCNE_0000887801-mRNA-1"/>
    <property type="gene ID" value="TCNE_0000887801"/>
</dbReference>
<dbReference type="PROSITE" id="PS50056">
    <property type="entry name" value="TYR_PHOSPHATASE_2"/>
    <property type="match status" value="1"/>
</dbReference>
<feature type="domain" description="Tyrosine specific protein phosphatases" evidence="2">
    <location>
        <begin position="244"/>
        <end position="312"/>
    </location>
</feature>
<evidence type="ECO:0000259" key="1">
    <source>
        <dbReference type="PROSITE" id="PS50055"/>
    </source>
</evidence>
<evidence type="ECO:0000259" key="2">
    <source>
        <dbReference type="PROSITE" id="PS50056"/>
    </source>
</evidence>
<dbReference type="AlphaFoldDB" id="A0A183UK58"/>
<proteinExistence type="predicted"/>
<dbReference type="PRINTS" id="PR00700">
    <property type="entry name" value="PRTYPHPHTASE"/>
</dbReference>
<reference evidence="3 4" key="2">
    <citation type="submission" date="2018-11" db="EMBL/GenBank/DDBJ databases">
        <authorList>
            <consortium name="Pathogen Informatics"/>
        </authorList>
    </citation>
    <scope>NUCLEOTIDE SEQUENCE [LARGE SCALE GENOMIC DNA]</scope>
</reference>
<accession>A0A183UK58</accession>
<dbReference type="Pfam" id="PF00102">
    <property type="entry name" value="Y_phosphatase"/>
    <property type="match status" value="1"/>
</dbReference>
<dbReference type="InterPro" id="IPR000242">
    <property type="entry name" value="PTP_cat"/>
</dbReference>
<dbReference type="InterPro" id="IPR016130">
    <property type="entry name" value="Tyr_Pase_AS"/>
</dbReference>
<dbReference type="CDD" id="cd00047">
    <property type="entry name" value="PTPc"/>
    <property type="match status" value="1"/>
</dbReference>
<dbReference type="InterPro" id="IPR052782">
    <property type="entry name" value="Oocyte-zygote_transition_reg"/>
</dbReference>
<evidence type="ECO:0000313" key="5">
    <source>
        <dbReference type="WBParaSite" id="TCNE_0000887801-mRNA-1"/>
    </source>
</evidence>
<keyword evidence="4" id="KW-1185">Reference proteome</keyword>
<dbReference type="SUPFAM" id="SSF52799">
    <property type="entry name" value="(Phosphotyrosine protein) phosphatases II"/>
    <property type="match status" value="1"/>
</dbReference>
<dbReference type="PROSITE" id="PS00383">
    <property type="entry name" value="TYR_PHOSPHATASE_1"/>
    <property type="match status" value="1"/>
</dbReference>
<evidence type="ECO:0000313" key="3">
    <source>
        <dbReference type="EMBL" id="VDM40199.1"/>
    </source>
</evidence>
<dbReference type="InterPro" id="IPR003595">
    <property type="entry name" value="Tyr_Pase_cat"/>
</dbReference>
<gene>
    <name evidence="3" type="ORF">TCNE_LOCUS8878</name>
</gene>
<protein>
    <submittedName>
        <fullName evidence="5">Protein-tyrosine phosphatase</fullName>
    </submittedName>
</protein>
<sequence>MSQEVGQSGFDQRLPESVTIIDSDMKCAPGWEADKLKSNVINERMRREVEEWVDRMLEKGVKGLLNEFAELRTKTNPSARLYQHFTHNEPFGRNRYKDVFCLDESRIVLHDHPNGNDYIHANYVSTPLMSNRFICTQAPKEETVYDFWLMIIQEQVEIIVMLGDFIEKGKEKCAQYFPCNLNETFTTNDVQIQCVSVTKLPEFQHLMLQRLLKITRNGQSLNVTHYHWSQWPDHSVPVADRAPLRLFQMVRTAKRPICVHCSAGIGRTGSVVTIAYIIECFLTNSRFEDLAEILQLLRQQRAGIVQTAMQYLYVHRIMLIYFADMRLISASDRLNKFIREYDELVSTVQ</sequence>
<dbReference type="InterPro" id="IPR000387">
    <property type="entry name" value="Tyr_Pase_dom"/>
</dbReference>
<dbReference type="SMART" id="SM00194">
    <property type="entry name" value="PTPc"/>
    <property type="match status" value="1"/>
</dbReference>
<dbReference type="EMBL" id="UYWY01020019">
    <property type="protein sequence ID" value="VDM40199.1"/>
    <property type="molecule type" value="Genomic_DNA"/>
</dbReference>
<dbReference type="PANTHER" id="PTHR46163">
    <property type="entry name" value="TYROSINE-PROTEIN PHOSPHATASE-RELATED"/>
    <property type="match status" value="1"/>
</dbReference>
<dbReference type="PROSITE" id="PS50055">
    <property type="entry name" value="TYR_PHOSPHATASE_PTP"/>
    <property type="match status" value="1"/>
</dbReference>
<dbReference type="InterPro" id="IPR029021">
    <property type="entry name" value="Prot-tyrosine_phosphatase-like"/>
</dbReference>
<reference evidence="5" key="1">
    <citation type="submission" date="2016-06" db="UniProtKB">
        <authorList>
            <consortium name="WormBaseParasite"/>
        </authorList>
    </citation>
    <scope>IDENTIFICATION</scope>
</reference>
<evidence type="ECO:0000313" key="4">
    <source>
        <dbReference type="Proteomes" id="UP000050794"/>
    </source>
</evidence>
<feature type="domain" description="Tyrosine-protein phosphatase" evidence="1">
    <location>
        <begin position="64"/>
        <end position="321"/>
    </location>
</feature>